<dbReference type="PANTHER" id="PTHR10963:SF24">
    <property type="entry name" value="GLYCOSIDASE C21B10.07-RELATED"/>
    <property type="match status" value="1"/>
</dbReference>
<feature type="chain" id="PRO_5008889061" evidence="1">
    <location>
        <begin position="21"/>
        <end position="362"/>
    </location>
</feature>
<dbReference type="SUPFAM" id="SSF49899">
    <property type="entry name" value="Concanavalin A-like lectins/glucanases"/>
    <property type="match status" value="1"/>
</dbReference>
<evidence type="ECO:0000313" key="3">
    <source>
        <dbReference type="EMBL" id="OBZ74680.1"/>
    </source>
</evidence>
<keyword evidence="3" id="KW-0378">Hydrolase</keyword>
<dbReference type="CDD" id="cd02181">
    <property type="entry name" value="GH16_fungal_Lam16A_glucanase"/>
    <property type="match status" value="1"/>
</dbReference>
<feature type="signal peptide" evidence="1">
    <location>
        <begin position="1"/>
        <end position="20"/>
    </location>
</feature>
<dbReference type="AlphaFoldDB" id="A0A1C7MCR6"/>
<dbReference type="PANTHER" id="PTHR10963">
    <property type="entry name" value="GLYCOSYL HYDROLASE-RELATED"/>
    <property type="match status" value="1"/>
</dbReference>
<sequence>MRLASSLASTLLVSPTLVLGAYNLVRDYSGTNFFSGWDFYGNYDNLTNGDVIYVNQTNATNLAYRNSVRITSQDYFPIGTVWVMDAAHMPFGCSVWPSIWTKGVNWPIGGEIDIIEGVNLMTYNQMALHTENGCTQSTTLTQSGQTGSTNCSSVAGCTVVEEQASSYGSSFASAGGGVWATQLDTSGIYVWFWTRDNIPSSVSSATDTIDPSTWGTPSAAYPSSSCNISEFFTPQQLVVDITLCGDWAGGATVYQATCGGDGTADACYLDNVIGNGTNYNNAYFEINYIKAFTVNSTVLSPTTSGGSAVLETSTSTATSIAASGTGASTQSGSGAAATWNPLHAYAAVVGTTAISALSWLLL</sequence>
<dbReference type="OMA" id="TACYIDN"/>
<dbReference type="EMBL" id="LUGG01000005">
    <property type="protein sequence ID" value="OBZ74680.1"/>
    <property type="molecule type" value="Genomic_DNA"/>
</dbReference>
<keyword evidence="3" id="KW-0326">Glycosidase</keyword>
<keyword evidence="4" id="KW-1185">Reference proteome</keyword>
<protein>
    <submittedName>
        <fullName evidence="3">Putative glycosidase C21B10.07</fullName>
    </submittedName>
</protein>
<evidence type="ECO:0000256" key="1">
    <source>
        <dbReference type="SAM" id="SignalP"/>
    </source>
</evidence>
<proteinExistence type="predicted"/>
<dbReference type="Pfam" id="PF26113">
    <property type="entry name" value="GH16_XgeA"/>
    <property type="match status" value="1"/>
</dbReference>
<keyword evidence="1" id="KW-0732">Signal</keyword>
<dbReference type="InterPro" id="IPR050546">
    <property type="entry name" value="Glycosyl_Hydrlase_16"/>
</dbReference>
<organism evidence="3 4">
    <name type="scientific">Grifola frondosa</name>
    <name type="common">Maitake</name>
    <name type="synonym">Polyporus frondosus</name>
    <dbReference type="NCBI Taxonomy" id="5627"/>
    <lineage>
        <taxon>Eukaryota</taxon>
        <taxon>Fungi</taxon>
        <taxon>Dikarya</taxon>
        <taxon>Basidiomycota</taxon>
        <taxon>Agaricomycotina</taxon>
        <taxon>Agaricomycetes</taxon>
        <taxon>Polyporales</taxon>
        <taxon>Grifolaceae</taxon>
        <taxon>Grifola</taxon>
    </lineage>
</organism>
<dbReference type="STRING" id="5627.A0A1C7MCR6"/>
<evidence type="ECO:0000313" key="4">
    <source>
        <dbReference type="Proteomes" id="UP000092993"/>
    </source>
</evidence>
<dbReference type="Gene3D" id="2.60.120.200">
    <property type="match status" value="1"/>
</dbReference>
<comment type="caution">
    <text evidence="3">The sequence shown here is derived from an EMBL/GenBank/DDBJ whole genome shotgun (WGS) entry which is preliminary data.</text>
</comment>
<dbReference type="PROSITE" id="PS51762">
    <property type="entry name" value="GH16_2"/>
    <property type="match status" value="1"/>
</dbReference>
<name>A0A1C7MCR6_GRIFR</name>
<reference evidence="3 4" key="1">
    <citation type="submission" date="2016-03" db="EMBL/GenBank/DDBJ databases">
        <title>Whole genome sequencing of Grifola frondosa 9006-11.</title>
        <authorList>
            <person name="Min B."/>
            <person name="Park H."/>
            <person name="Kim J.-G."/>
            <person name="Cho H."/>
            <person name="Oh Y.-L."/>
            <person name="Kong W.-S."/>
            <person name="Choi I.-G."/>
        </authorList>
    </citation>
    <scope>NUCLEOTIDE SEQUENCE [LARGE SCALE GENOMIC DNA]</scope>
    <source>
        <strain evidence="3 4">9006-11</strain>
    </source>
</reference>
<dbReference type="GO" id="GO:0004553">
    <property type="term" value="F:hydrolase activity, hydrolyzing O-glycosyl compounds"/>
    <property type="evidence" value="ECO:0007669"/>
    <property type="project" value="InterPro"/>
</dbReference>
<dbReference type="InterPro" id="IPR000757">
    <property type="entry name" value="Beta-glucanase-like"/>
</dbReference>
<dbReference type="Proteomes" id="UP000092993">
    <property type="component" value="Unassembled WGS sequence"/>
</dbReference>
<gene>
    <name evidence="3" type="ORF">A0H81_05588</name>
</gene>
<dbReference type="GO" id="GO:0009251">
    <property type="term" value="P:glucan catabolic process"/>
    <property type="evidence" value="ECO:0007669"/>
    <property type="project" value="TreeGrafter"/>
</dbReference>
<accession>A0A1C7MCR6</accession>
<evidence type="ECO:0000259" key="2">
    <source>
        <dbReference type="PROSITE" id="PS51762"/>
    </source>
</evidence>
<feature type="domain" description="GH16" evidence="2">
    <location>
        <begin position="26"/>
        <end position="297"/>
    </location>
</feature>
<dbReference type="OrthoDB" id="192832at2759"/>
<dbReference type="InterPro" id="IPR013320">
    <property type="entry name" value="ConA-like_dom_sf"/>
</dbReference>